<name>A0A4Z2HVI2_9TELE</name>
<dbReference type="EMBL" id="SRLO01000172">
    <property type="protein sequence ID" value="TNN69707.1"/>
    <property type="molecule type" value="Genomic_DNA"/>
</dbReference>
<protein>
    <submittedName>
        <fullName evidence="2">Uncharacterized protein</fullName>
    </submittedName>
</protein>
<dbReference type="Proteomes" id="UP000314294">
    <property type="component" value="Unassembled WGS sequence"/>
</dbReference>
<dbReference type="AlphaFoldDB" id="A0A4Z2HVI2"/>
<reference evidence="2 3" key="1">
    <citation type="submission" date="2019-03" db="EMBL/GenBank/DDBJ databases">
        <title>First draft genome of Liparis tanakae, snailfish: a comprehensive survey of snailfish specific genes.</title>
        <authorList>
            <person name="Kim W."/>
            <person name="Song I."/>
            <person name="Jeong J.-H."/>
            <person name="Kim D."/>
            <person name="Kim S."/>
            <person name="Ryu S."/>
            <person name="Song J.Y."/>
            <person name="Lee S.K."/>
        </authorList>
    </citation>
    <scope>NUCLEOTIDE SEQUENCE [LARGE SCALE GENOMIC DNA]</scope>
    <source>
        <tissue evidence="2">Muscle</tissue>
    </source>
</reference>
<sequence length="164" mass="17339">MTLGGMGGGMGGGSVPTERRHAGSEGSALQRGHLKGDLKGHLEGDLKGLLEGHLEAHLKAPMDGSAVDTFIHSAYDTDHMQAGHIPPPHTHTHGMLTFTDRQALTHFLKDTEVKNSEHCLATPADLEDTSSCLPSARLLLAAHGSITHSGRRPSAHRVVGSQQL</sequence>
<evidence type="ECO:0000313" key="2">
    <source>
        <dbReference type="EMBL" id="TNN69707.1"/>
    </source>
</evidence>
<feature type="region of interest" description="Disordered" evidence="1">
    <location>
        <begin position="1"/>
        <end position="29"/>
    </location>
</feature>
<accession>A0A4Z2HVI2</accession>
<gene>
    <name evidence="2" type="ORF">EYF80_020071</name>
</gene>
<comment type="caution">
    <text evidence="2">The sequence shown here is derived from an EMBL/GenBank/DDBJ whole genome shotgun (WGS) entry which is preliminary data.</text>
</comment>
<organism evidence="2 3">
    <name type="scientific">Liparis tanakae</name>
    <name type="common">Tanaka's snailfish</name>
    <dbReference type="NCBI Taxonomy" id="230148"/>
    <lineage>
        <taxon>Eukaryota</taxon>
        <taxon>Metazoa</taxon>
        <taxon>Chordata</taxon>
        <taxon>Craniata</taxon>
        <taxon>Vertebrata</taxon>
        <taxon>Euteleostomi</taxon>
        <taxon>Actinopterygii</taxon>
        <taxon>Neopterygii</taxon>
        <taxon>Teleostei</taxon>
        <taxon>Neoteleostei</taxon>
        <taxon>Acanthomorphata</taxon>
        <taxon>Eupercaria</taxon>
        <taxon>Perciformes</taxon>
        <taxon>Cottioidei</taxon>
        <taxon>Cottales</taxon>
        <taxon>Liparidae</taxon>
        <taxon>Liparis</taxon>
    </lineage>
</organism>
<evidence type="ECO:0000256" key="1">
    <source>
        <dbReference type="SAM" id="MobiDB-lite"/>
    </source>
</evidence>
<keyword evidence="3" id="KW-1185">Reference proteome</keyword>
<proteinExistence type="predicted"/>
<feature type="compositionally biased region" description="Gly residues" evidence="1">
    <location>
        <begin position="1"/>
        <end position="14"/>
    </location>
</feature>
<evidence type="ECO:0000313" key="3">
    <source>
        <dbReference type="Proteomes" id="UP000314294"/>
    </source>
</evidence>